<dbReference type="RefSeq" id="WP_345608926.1">
    <property type="nucleotide sequence ID" value="NZ_BAABJO010000025.1"/>
</dbReference>
<sequence length="136" mass="14842">MGGPLDSAHAITKLPAQDLDRARRFYRDRLGLEAVEEREGGLRYVCGTTEFHLFRSSGTASGTSTQIGFEVADIDEVVAQLRARGVQFEAFDIAGFDVENDIVTVPDNYASKGRGERGAFFRDSEGNLLGLGQAIR</sequence>
<evidence type="ECO:0000313" key="2">
    <source>
        <dbReference type="EMBL" id="GAA5132315.1"/>
    </source>
</evidence>
<evidence type="ECO:0000259" key="1">
    <source>
        <dbReference type="PROSITE" id="PS51819"/>
    </source>
</evidence>
<reference evidence="3" key="1">
    <citation type="journal article" date="2019" name="Int. J. Syst. Evol. Microbiol.">
        <title>The Global Catalogue of Microorganisms (GCM) 10K type strain sequencing project: providing services to taxonomists for standard genome sequencing and annotation.</title>
        <authorList>
            <consortium name="The Broad Institute Genomics Platform"/>
            <consortium name="The Broad Institute Genome Sequencing Center for Infectious Disease"/>
            <person name="Wu L."/>
            <person name="Ma J."/>
        </authorList>
    </citation>
    <scope>NUCLEOTIDE SEQUENCE [LARGE SCALE GENOMIC DNA]</scope>
    <source>
        <strain evidence="3">JCM 18302</strain>
    </source>
</reference>
<dbReference type="Proteomes" id="UP001500804">
    <property type="component" value="Unassembled WGS sequence"/>
</dbReference>
<comment type="caution">
    <text evidence="2">The sequence shown here is derived from an EMBL/GenBank/DDBJ whole genome shotgun (WGS) entry which is preliminary data.</text>
</comment>
<dbReference type="Gene3D" id="3.10.180.10">
    <property type="entry name" value="2,3-Dihydroxybiphenyl 1,2-Dioxygenase, domain 1"/>
    <property type="match status" value="1"/>
</dbReference>
<dbReference type="PROSITE" id="PS51819">
    <property type="entry name" value="VOC"/>
    <property type="match status" value="1"/>
</dbReference>
<gene>
    <name evidence="2" type="ORF">GCM10023320_56770</name>
</gene>
<proteinExistence type="predicted"/>
<protein>
    <submittedName>
        <fullName evidence="2">VOC family protein</fullName>
    </submittedName>
</protein>
<accession>A0ABP9NR26</accession>
<keyword evidence="3" id="KW-1185">Reference proteome</keyword>
<feature type="domain" description="VOC" evidence="1">
    <location>
        <begin position="7"/>
        <end position="134"/>
    </location>
</feature>
<dbReference type="InterPro" id="IPR029068">
    <property type="entry name" value="Glyas_Bleomycin-R_OHBP_Dase"/>
</dbReference>
<name>A0ABP9NR26_9PSEU</name>
<dbReference type="InterPro" id="IPR004360">
    <property type="entry name" value="Glyas_Fos-R_dOase_dom"/>
</dbReference>
<dbReference type="InterPro" id="IPR037523">
    <property type="entry name" value="VOC_core"/>
</dbReference>
<dbReference type="EMBL" id="BAABJO010000025">
    <property type="protein sequence ID" value="GAA5132315.1"/>
    <property type="molecule type" value="Genomic_DNA"/>
</dbReference>
<organism evidence="2 3">
    <name type="scientific">Pseudonocardia adelaidensis</name>
    <dbReference type="NCBI Taxonomy" id="648754"/>
    <lineage>
        <taxon>Bacteria</taxon>
        <taxon>Bacillati</taxon>
        <taxon>Actinomycetota</taxon>
        <taxon>Actinomycetes</taxon>
        <taxon>Pseudonocardiales</taxon>
        <taxon>Pseudonocardiaceae</taxon>
        <taxon>Pseudonocardia</taxon>
    </lineage>
</organism>
<dbReference type="Pfam" id="PF00903">
    <property type="entry name" value="Glyoxalase"/>
    <property type="match status" value="1"/>
</dbReference>
<dbReference type="SUPFAM" id="SSF54593">
    <property type="entry name" value="Glyoxalase/Bleomycin resistance protein/Dihydroxybiphenyl dioxygenase"/>
    <property type="match status" value="1"/>
</dbReference>
<evidence type="ECO:0000313" key="3">
    <source>
        <dbReference type="Proteomes" id="UP001500804"/>
    </source>
</evidence>